<comment type="pathway">
    <text evidence="5">Cofactor biosynthesis; ubiquinone biosynthesis.</text>
</comment>
<dbReference type="Proteomes" id="UP000439994">
    <property type="component" value="Unassembled WGS sequence"/>
</dbReference>
<dbReference type="GO" id="GO:0102208">
    <property type="term" value="F:2-polyprenyl-6-hydroxyphenol methylase activity"/>
    <property type="evidence" value="ECO:0007669"/>
    <property type="project" value="UniProtKB-EC"/>
</dbReference>
<sequence length="242" mass="26564">MKSEQIPQNDINVDDNEINKFNSIAAAWWDTEGEFKPLHLLNPTRVAYIQEKTGGVQHNKVLDIGCGGGIFAEQLAKLGAEVTGIDLAEDSLSVAKLHALESGINNVDYIKANSEEYSEANGNAYDVVTCLEMLEHVPDPESVVASAIRSCKPGGKIFFSTLDKSFKSYLLAIVAAEKVLKIVPDGTHDFNKFIKPAELVGWAEKHGVKVRDAVGIHFNPFTEQFKIKPGVGVNYLLYCEKL</sequence>
<keyword evidence="7" id="KW-1185">Reference proteome</keyword>
<dbReference type="GO" id="GO:0061542">
    <property type="term" value="F:3-demethylubiquinol 3-O-methyltransferase activity"/>
    <property type="evidence" value="ECO:0007669"/>
    <property type="project" value="UniProtKB-UniRule"/>
</dbReference>
<keyword evidence="2 5" id="KW-0808">Transferase</keyword>
<gene>
    <name evidence="5 6" type="primary">ubiG</name>
    <name evidence="6" type="ORF">GNP35_04200</name>
</gene>
<dbReference type="OrthoDB" id="9801538at2"/>
<dbReference type="Gene3D" id="3.40.50.150">
    <property type="entry name" value="Vaccinia Virus protein VP39"/>
    <property type="match status" value="1"/>
</dbReference>
<comment type="catalytic activity">
    <reaction evidence="5">
        <text>a 3-demethylubiquinol + S-adenosyl-L-methionine = a ubiquinol + S-adenosyl-L-homocysteine + H(+)</text>
        <dbReference type="Rhea" id="RHEA:44380"/>
        <dbReference type="Rhea" id="RHEA-COMP:9566"/>
        <dbReference type="Rhea" id="RHEA-COMP:10914"/>
        <dbReference type="ChEBI" id="CHEBI:15378"/>
        <dbReference type="ChEBI" id="CHEBI:17976"/>
        <dbReference type="ChEBI" id="CHEBI:57856"/>
        <dbReference type="ChEBI" id="CHEBI:59789"/>
        <dbReference type="ChEBI" id="CHEBI:84422"/>
        <dbReference type="EC" id="2.1.1.64"/>
    </reaction>
</comment>
<reference evidence="6 7" key="1">
    <citation type="submission" date="2019-11" db="EMBL/GenBank/DDBJ databases">
        <title>P. haliotis isolates from Z. marina roots.</title>
        <authorList>
            <person name="Cohen M."/>
            <person name="Jospin G."/>
            <person name="Eisen J.A."/>
            <person name="Coil D.A."/>
        </authorList>
    </citation>
    <scope>NUCLEOTIDE SEQUENCE [LARGE SCALE GENOMIC DNA]</scope>
    <source>
        <strain evidence="6 7">UCD-MCMsp1aY</strain>
    </source>
</reference>
<dbReference type="UniPathway" id="UPA00232"/>
<dbReference type="Pfam" id="PF13489">
    <property type="entry name" value="Methyltransf_23"/>
    <property type="match status" value="1"/>
</dbReference>
<dbReference type="GO" id="GO:0032259">
    <property type="term" value="P:methylation"/>
    <property type="evidence" value="ECO:0007669"/>
    <property type="project" value="UniProtKB-KW"/>
</dbReference>
<feature type="binding site" evidence="5">
    <location>
        <position position="131"/>
    </location>
    <ligand>
        <name>S-adenosyl-L-methionine</name>
        <dbReference type="ChEBI" id="CHEBI:59789"/>
    </ligand>
</feature>
<name>A0A6N8F9Z3_9GAMM</name>
<feature type="binding site" evidence="5">
    <location>
        <position position="45"/>
    </location>
    <ligand>
        <name>S-adenosyl-L-methionine</name>
        <dbReference type="ChEBI" id="CHEBI:59789"/>
    </ligand>
</feature>
<evidence type="ECO:0000256" key="2">
    <source>
        <dbReference type="ARBA" id="ARBA00022679"/>
    </source>
</evidence>
<keyword evidence="3 5" id="KW-0831">Ubiquinone biosynthesis</keyword>
<dbReference type="CDD" id="cd02440">
    <property type="entry name" value="AdoMet_MTases"/>
    <property type="match status" value="1"/>
</dbReference>
<dbReference type="NCBIfam" id="TIGR01983">
    <property type="entry name" value="UbiG"/>
    <property type="match status" value="1"/>
</dbReference>
<dbReference type="HAMAP" id="MF_00472">
    <property type="entry name" value="UbiG"/>
    <property type="match status" value="1"/>
</dbReference>
<evidence type="ECO:0000256" key="4">
    <source>
        <dbReference type="ARBA" id="ARBA00022691"/>
    </source>
</evidence>
<evidence type="ECO:0000256" key="5">
    <source>
        <dbReference type="HAMAP-Rule" id="MF_00472"/>
    </source>
</evidence>
<accession>A0A6N8F9Z3</accession>
<dbReference type="PANTHER" id="PTHR43464">
    <property type="entry name" value="METHYLTRANSFERASE"/>
    <property type="match status" value="1"/>
</dbReference>
<dbReference type="EC" id="2.1.1.64" evidence="5"/>
<dbReference type="RefSeq" id="WP_155694801.1">
    <property type="nucleotide sequence ID" value="NZ_WOCD01000002.1"/>
</dbReference>
<dbReference type="InterPro" id="IPR010233">
    <property type="entry name" value="UbiG_MeTrfase"/>
</dbReference>
<evidence type="ECO:0000313" key="6">
    <source>
        <dbReference type="EMBL" id="MUH71750.1"/>
    </source>
</evidence>
<dbReference type="PANTHER" id="PTHR43464:SF19">
    <property type="entry name" value="UBIQUINONE BIOSYNTHESIS O-METHYLTRANSFERASE, MITOCHONDRIAL"/>
    <property type="match status" value="1"/>
</dbReference>
<evidence type="ECO:0000256" key="3">
    <source>
        <dbReference type="ARBA" id="ARBA00022688"/>
    </source>
</evidence>
<comment type="catalytic activity">
    <reaction evidence="5">
        <text>a 3-(all-trans-polyprenyl)benzene-1,2-diol + S-adenosyl-L-methionine = a 2-methoxy-6-(all-trans-polyprenyl)phenol + S-adenosyl-L-homocysteine + H(+)</text>
        <dbReference type="Rhea" id="RHEA:31411"/>
        <dbReference type="Rhea" id="RHEA-COMP:9550"/>
        <dbReference type="Rhea" id="RHEA-COMP:9551"/>
        <dbReference type="ChEBI" id="CHEBI:15378"/>
        <dbReference type="ChEBI" id="CHEBI:57856"/>
        <dbReference type="ChEBI" id="CHEBI:59789"/>
        <dbReference type="ChEBI" id="CHEBI:62729"/>
        <dbReference type="ChEBI" id="CHEBI:62731"/>
        <dbReference type="EC" id="2.1.1.222"/>
    </reaction>
</comment>
<comment type="caution">
    <text evidence="6">The sequence shown here is derived from an EMBL/GenBank/DDBJ whole genome shotgun (WGS) entry which is preliminary data.</text>
</comment>
<proteinExistence type="inferred from homology"/>
<protein>
    <recommendedName>
        <fullName evidence="5">Ubiquinone biosynthesis O-methyltransferase</fullName>
    </recommendedName>
    <alternativeName>
        <fullName evidence="5">2-polyprenyl-6-hydroxyphenol methylase</fullName>
        <ecNumber evidence="5">2.1.1.222</ecNumber>
    </alternativeName>
    <alternativeName>
        <fullName evidence="5">3-demethylubiquinone 3-O-methyltransferase</fullName>
        <ecNumber evidence="5">2.1.1.64</ecNumber>
    </alternativeName>
</protein>
<dbReference type="InterPro" id="IPR029063">
    <property type="entry name" value="SAM-dependent_MTases_sf"/>
</dbReference>
<organism evidence="6 7">
    <name type="scientific">Psychrosphaera haliotis</name>
    <dbReference type="NCBI Taxonomy" id="555083"/>
    <lineage>
        <taxon>Bacteria</taxon>
        <taxon>Pseudomonadati</taxon>
        <taxon>Pseudomonadota</taxon>
        <taxon>Gammaproteobacteria</taxon>
        <taxon>Alteromonadales</taxon>
        <taxon>Pseudoalteromonadaceae</taxon>
        <taxon>Psychrosphaera</taxon>
    </lineage>
</organism>
<keyword evidence="1 5" id="KW-0489">Methyltransferase</keyword>
<keyword evidence="4 5" id="KW-0949">S-adenosyl-L-methionine</keyword>
<feature type="binding site" evidence="5">
    <location>
        <position position="86"/>
    </location>
    <ligand>
        <name>S-adenosyl-L-methionine</name>
        <dbReference type="ChEBI" id="CHEBI:59789"/>
    </ligand>
</feature>
<evidence type="ECO:0000313" key="7">
    <source>
        <dbReference type="Proteomes" id="UP000439994"/>
    </source>
</evidence>
<dbReference type="AlphaFoldDB" id="A0A6N8F9Z3"/>
<dbReference type="FunFam" id="3.40.50.150:FF:000028">
    <property type="entry name" value="Ubiquinone biosynthesis O-methyltransferase"/>
    <property type="match status" value="1"/>
</dbReference>
<dbReference type="SUPFAM" id="SSF53335">
    <property type="entry name" value="S-adenosyl-L-methionine-dependent methyltransferases"/>
    <property type="match status" value="1"/>
</dbReference>
<evidence type="ECO:0000256" key="1">
    <source>
        <dbReference type="ARBA" id="ARBA00022603"/>
    </source>
</evidence>
<comment type="similarity">
    <text evidence="5">Belongs to the methyltransferase superfamily. UbiG/COQ3 family.</text>
</comment>
<dbReference type="EMBL" id="WOCD01000002">
    <property type="protein sequence ID" value="MUH71750.1"/>
    <property type="molecule type" value="Genomic_DNA"/>
</dbReference>
<dbReference type="EC" id="2.1.1.222" evidence="5"/>
<dbReference type="GO" id="GO:0010420">
    <property type="term" value="F:polyprenyldihydroxybenzoate methyltransferase activity"/>
    <property type="evidence" value="ECO:0007669"/>
    <property type="project" value="InterPro"/>
</dbReference>
<feature type="binding site" evidence="5">
    <location>
        <position position="65"/>
    </location>
    <ligand>
        <name>S-adenosyl-L-methionine</name>
        <dbReference type="ChEBI" id="CHEBI:59789"/>
    </ligand>
</feature>
<comment type="function">
    <text evidence="5">O-methyltransferase that catalyzes the 2 O-methylation steps in the ubiquinone biosynthetic pathway.</text>
</comment>